<keyword evidence="7 11" id="KW-0378">Hydrolase</keyword>
<dbReference type="InterPro" id="IPR001461">
    <property type="entry name" value="Aspartic_peptidase_A1"/>
</dbReference>
<evidence type="ECO:0000256" key="2">
    <source>
        <dbReference type="ARBA" id="ARBA00007447"/>
    </source>
</evidence>
<keyword evidence="12" id="KW-0732">Signal</keyword>
<evidence type="ECO:0000256" key="12">
    <source>
        <dbReference type="SAM" id="SignalP"/>
    </source>
</evidence>
<dbReference type="PANTHER" id="PTHR47966:SF22">
    <property type="entry name" value="PEPSIN A-3-RELATED"/>
    <property type="match status" value="1"/>
</dbReference>
<dbReference type="Gene3D" id="2.60.40.1960">
    <property type="match status" value="1"/>
</dbReference>
<gene>
    <name evidence="14" type="ORF">AALO_G00052600</name>
</gene>
<dbReference type="GO" id="GO:0006508">
    <property type="term" value="P:proteolysis"/>
    <property type="evidence" value="ECO:0007669"/>
    <property type="project" value="UniProtKB-KW"/>
</dbReference>
<reference evidence="14" key="1">
    <citation type="submission" date="2020-10" db="EMBL/GenBank/DDBJ databases">
        <title>Chromosome-scale genome assembly of the Allis shad, Alosa alosa.</title>
        <authorList>
            <person name="Margot Z."/>
            <person name="Christophe K."/>
            <person name="Cabau C."/>
            <person name="Louis A."/>
            <person name="Berthelot C."/>
            <person name="Parey E."/>
            <person name="Roest Crollius H."/>
            <person name="Montfort J."/>
            <person name="Robinson-Rechavi M."/>
            <person name="Bucao C."/>
            <person name="Bouchez O."/>
            <person name="Gislard M."/>
            <person name="Lluch J."/>
            <person name="Milhes M."/>
            <person name="Lampietro C."/>
            <person name="Lopez Roques C."/>
            <person name="Donnadieu C."/>
            <person name="Braasch I."/>
            <person name="Desvignes T."/>
            <person name="Postlethwait J."/>
            <person name="Bobe J."/>
            <person name="Guiguen Y."/>
        </authorList>
    </citation>
    <scope>NUCLEOTIDE SEQUENCE</scope>
    <source>
        <strain evidence="14">M-15738</strain>
        <tissue evidence="14">Blood</tissue>
    </source>
</reference>
<proteinExistence type="inferred from homology"/>
<evidence type="ECO:0000256" key="9">
    <source>
        <dbReference type="PIRSR" id="PIRSR601461-1"/>
    </source>
</evidence>
<evidence type="ECO:0000256" key="7">
    <source>
        <dbReference type="ARBA" id="ARBA00022801"/>
    </source>
</evidence>
<sequence>MSMMKWIFVLGALVAFSECLRVPLIRGKTPRQKLQEKGLWEEYRKKFPYQPMVKFQQQQNGAESMTNDADIDYYGIISLGTPPQSFRVIFDTGSSNLWVPSVYCTSSSACNNHRKFNPDVSSTFKSTTEPVQIQYGTGSMTGILGYETLEVGGITVNNQIFGLTETEGQFMQYMTWDGILGLAFPSISAAGATPVFDNMMSQGLVSQDLFSVYLSRESATETKPGSVVIFGEIDSQYYTGTFSWIPLTATTYWQIQMDSVTINGNVVGCAGGCQAIVDTGTSLLIGPYNDIQNINGWVGAYTNNYGDAVVSCGNILSMPEVVFHINGQALTLPASAYVSQGHNSCTTGFYNGGGTAWILGDVFIREFYTVFDRKLQMVGFAPAV</sequence>
<evidence type="ECO:0000259" key="13">
    <source>
        <dbReference type="PROSITE" id="PS51767"/>
    </source>
</evidence>
<evidence type="ECO:0000256" key="10">
    <source>
        <dbReference type="PIRSR" id="PIRSR601461-2"/>
    </source>
</evidence>
<evidence type="ECO:0000256" key="1">
    <source>
        <dbReference type="ARBA" id="ARBA00002318"/>
    </source>
</evidence>
<evidence type="ECO:0000256" key="5">
    <source>
        <dbReference type="ARBA" id="ARBA00022750"/>
    </source>
</evidence>
<accession>A0AAV6H502</accession>
<dbReference type="GO" id="GO:0007586">
    <property type="term" value="P:digestion"/>
    <property type="evidence" value="ECO:0007669"/>
    <property type="project" value="UniProtKB-KW"/>
</dbReference>
<organism evidence="14 15">
    <name type="scientific">Alosa alosa</name>
    <name type="common">allis shad</name>
    <dbReference type="NCBI Taxonomy" id="278164"/>
    <lineage>
        <taxon>Eukaryota</taxon>
        <taxon>Metazoa</taxon>
        <taxon>Chordata</taxon>
        <taxon>Craniata</taxon>
        <taxon>Vertebrata</taxon>
        <taxon>Euteleostomi</taxon>
        <taxon>Actinopterygii</taxon>
        <taxon>Neopterygii</taxon>
        <taxon>Teleostei</taxon>
        <taxon>Clupei</taxon>
        <taxon>Clupeiformes</taxon>
        <taxon>Clupeoidei</taxon>
        <taxon>Clupeidae</taxon>
        <taxon>Alosa</taxon>
    </lineage>
</organism>
<dbReference type="FunFam" id="2.40.70.10:FF:000006">
    <property type="entry name" value="Cathepsin E"/>
    <property type="match status" value="1"/>
</dbReference>
<evidence type="ECO:0000256" key="4">
    <source>
        <dbReference type="ARBA" id="ARBA00022670"/>
    </source>
</evidence>
<dbReference type="InterPro" id="IPR021109">
    <property type="entry name" value="Peptidase_aspartic_dom_sf"/>
</dbReference>
<keyword evidence="6" id="KW-0222">Digestion</keyword>
<keyword evidence="5 11" id="KW-0064">Aspartyl protease</keyword>
<evidence type="ECO:0000256" key="3">
    <source>
        <dbReference type="ARBA" id="ARBA00011924"/>
    </source>
</evidence>
<comment type="similarity">
    <text evidence="2 11">Belongs to the peptidase A1 family.</text>
</comment>
<keyword evidence="8 10" id="KW-1015">Disulfide bond</keyword>
<feature type="chain" id="PRO_5043372267" description="pepsin A" evidence="12">
    <location>
        <begin position="20"/>
        <end position="384"/>
    </location>
</feature>
<dbReference type="PRINTS" id="PR00792">
    <property type="entry name" value="PEPSIN"/>
</dbReference>
<dbReference type="InterPro" id="IPR001969">
    <property type="entry name" value="Aspartic_peptidase_AS"/>
</dbReference>
<protein>
    <recommendedName>
        <fullName evidence="3">pepsin A</fullName>
        <ecNumber evidence="3">3.4.23.1</ecNumber>
    </recommendedName>
</protein>
<evidence type="ECO:0000256" key="6">
    <source>
        <dbReference type="ARBA" id="ARBA00022757"/>
    </source>
</evidence>
<dbReference type="PROSITE" id="PS51767">
    <property type="entry name" value="PEPTIDASE_A1"/>
    <property type="match status" value="1"/>
</dbReference>
<evidence type="ECO:0000256" key="11">
    <source>
        <dbReference type="RuleBase" id="RU000454"/>
    </source>
</evidence>
<dbReference type="SUPFAM" id="SSF50630">
    <property type="entry name" value="Acid proteases"/>
    <property type="match status" value="1"/>
</dbReference>
<dbReference type="EC" id="3.4.23.1" evidence="3"/>
<feature type="disulfide bond" evidence="10">
    <location>
        <begin position="312"/>
        <end position="345"/>
    </location>
</feature>
<evidence type="ECO:0000313" key="14">
    <source>
        <dbReference type="EMBL" id="KAG5282134.1"/>
    </source>
</evidence>
<feature type="active site" evidence="9">
    <location>
        <position position="91"/>
    </location>
</feature>
<dbReference type="PANTHER" id="PTHR47966">
    <property type="entry name" value="BETA-SITE APP-CLEAVING ENZYME, ISOFORM A-RELATED"/>
    <property type="match status" value="1"/>
</dbReference>
<dbReference type="Proteomes" id="UP000823561">
    <property type="component" value="Chromosome 4"/>
</dbReference>
<comment type="caution">
    <text evidence="14">The sequence shown here is derived from an EMBL/GenBank/DDBJ whole genome shotgun (WGS) entry which is preliminary data.</text>
</comment>
<dbReference type="Pfam" id="PF00026">
    <property type="entry name" value="Asp"/>
    <property type="match status" value="1"/>
</dbReference>
<evidence type="ECO:0000313" key="15">
    <source>
        <dbReference type="Proteomes" id="UP000823561"/>
    </source>
</evidence>
<feature type="signal peptide" evidence="12">
    <location>
        <begin position="1"/>
        <end position="19"/>
    </location>
</feature>
<feature type="disulfide bond" evidence="10">
    <location>
        <begin position="104"/>
        <end position="110"/>
    </location>
</feature>
<name>A0AAV6H502_9TELE</name>
<feature type="disulfide bond" evidence="10">
    <location>
        <begin position="269"/>
        <end position="273"/>
    </location>
</feature>
<keyword evidence="15" id="KW-1185">Reference proteome</keyword>
<evidence type="ECO:0000256" key="8">
    <source>
        <dbReference type="ARBA" id="ARBA00023157"/>
    </source>
</evidence>
<dbReference type="InterPro" id="IPR033121">
    <property type="entry name" value="PEPTIDASE_A1"/>
</dbReference>
<dbReference type="AlphaFoldDB" id="A0AAV6H502"/>
<dbReference type="GO" id="GO:0004190">
    <property type="term" value="F:aspartic-type endopeptidase activity"/>
    <property type="evidence" value="ECO:0007669"/>
    <property type="project" value="UniProtKB-KW"/>
</dbReference>
<dbReference type="Gene3D" id="2.40.70.10">
    <property type="entry name" value="Acid Proteases"/>
    <property type="match status" value="2"/>
</dbReference>
<dbReference type="PROSITE" id="PS00141">
    <property type="entry name" value="ASP_PROTEASE"/>
    <property type="match status" value="2"/>
</dbReference>
<keyword evidence="4 11" id="KW-0645">Protease</keyword>
<feature type="active site" evidence="9">
    <location>
        <position position="278"/>
    </location>
</feature>
<dbReference type="InterPro" id="IPR012848">
    <property type="entry name" value="Aspartic_peptidase_N"/>
</dbReference>
<dbReference type="Gene3D" id="6.10.140.60">
    <property type="match status" value="1"/>
</dbReference>
<feature type="domain" description="Peptidase A1" evidence="13">
    <location>
        <begin position="73"/>
        <end position="381"/>
    </location>
</feature>
<dbReference type="EMBL" id="JADWDJ010000004">
    <property type="protein sequence ID" value="KAG5282134.1"/>
    <property type="molecule type" value="Genomic_DNA"/>
</dbReference>
<dbReference type="FunFam" id="2.40.70.10:FF:000004">
    <property type="entry name" value="Pepsin A"/>
    <property type="match status" value="1"/>
</dbReference>
<dbReference type="Pfam" id="PF07966">
    <property type="entry name" value="A1_Propeptide"/>
    <property type="match status" value="1"/>
</dbReference>
<comment type="function">
    <text evidence="1">Shows particularly broad specificity; although bonds involving phenylalanine and leucine are preferred, many others are also cleaved to some extent.</text>
</comment>